<dbReference type="InterPro" id="IPR007138">
    <property type="entry name" value="ABM_dom"/>
</dbReference>
<dbReference type="InterPro" id="IPR052337">
    <property type="entry name" value="SAT4-like"/>
</dbReference>
<dbReference type="GO" id="GO:0016020">
    <property type="term" value="C:membrane"/>
    <property type="evidence" value="ECO:0007669"/>
    <property type="project" value="UniProtKB-SubCell"/>
</dbReference>
<feature type="transmembrane region" description="Helical" evidence="6">
    <location>
        <begin position="138"/>
        <end position="158"/>
    </location>
</feature>
<evidence type="ECO:0000313" key="8">
    <source>
        <dbReference type="EMBL" id="PPJ52801.1"/>
    </source>
</evidence>
<dbReference type="Proteomes" id="UP000237631">
    <property type="component" value="Unassembled WGS sequence"/>
</dbReference>
<feature type="transmembrane region" description="Helical" evidence="6">
    <location>
        <begin position="261"/>
        <end position="282"/>
    </location>
</feature>
<dbReference type="InterPro" id="IPR049326">
    <property type="entry name" value="Rhodopsin_dom_fungi"/>
</dbReference>
<keyword evidence="9" id="KW-1185">Reference proteome</keyword>
<feature type="transmembrane region" description="Helical" evidence="6">
    <location>
        <begin position="98"/>
        <end position="126"/>
    </location>
</feature>
<keyword evidence="3 6" id="KW-1133">Transmembrane helix</keyword>
<evidence type="ECO:0000256" key="6">
    <source>
        <dbReference type="SAM" id="Phobius"/>
    </source>
</evidence>
<reference evidence="9" key="1">
    <citation type="journal article" date="2017" name="bioRxiv">
        <title>Conservation of a gene cluster reveals novel cercosporin biosynthetic mechanisms and extends production to the genus Colletotrichum.</title>
        <authorList>
            <person name="de Jonge R."/>
            <person name="Ebert M.K."/>
            <person name="Huitt-Roehl C.R."/>
            <person name="Pal P."/>
            <person name="Suttle J.C."/>
            <person name="Spanner R.E."/>
            <person name="Neubauer J.D."/>
            <person name="Jurick W.M.II."/>
            <person name="Stott K.A."/>
            <person name="Secor G.A."/>
            <person name="Thomma B.P.H.J."/>
            <person name="Van de Peer Y."/>
            <person name="Townsend C.A."/>
            <person name="Bolton M.D."/>
        </authorList>
    </citation>
    <scope>NUCLEOTIDE SEQUENCE [LARGE SCALE GENOMIC DNA]</scope>
    <source>
        <strain evidence="9">CBS538.71</strain>
    </source>
</reference>
<feature type="transmembrane region" description="Helical" evidence="6">
    <location>
        <begin position="57"/>
        <end position="78"/>
    </location>
</feature>
<comment type="subcellular location">
    <subcellularLocation>
        <location evidence="1">Membrane</location>
        <topology evidence="1">Multi-pass membrane protein</topology>
    </subcellularLocation>
</comment>
<feature type="domain" description="ABM" evidence="7">
    <location>
        <begin position="542"/>
        <end position="633"/>
    </location>
</feature>
<gene>
    <name evidence="8" type="ORF">CBER1_11016</name>
</gene>
<evidence type="ECO:0000256" key="3">
    <source>
        <dbReference type="ARBA" id="ARBA00022989"/>
    </source>
</evidence>
<organism evidence="8 9">
    <name type="scientific">Cercospora berteroae</name>
    <dbReference type="NCBI Taxonomy" id="357750"/>
    <lineage>
        <taxon>Eukaryota</taxon>
        <taxon>Fungi</taxon>
        <taxon>Dikarya</taxon>
        <taxon>Ascomycota</taxon>
        <taxon>Pezizomycotina</taxon>
        <taxon>Dothideomycetes</taxon>
        <taxon>Dothideomycetidae</taxon>
        <taxon>Mycosphaerellales</taxon>
        <taxon>Mycosphaerellaceae</taxon>
        <taxon>Cercospora</taxon>
    </lineage>
</organism>
<evidence type="ECO:0000256" key="1">
    <source>
        <dbReference type="ARBA" id="ARBA00004141"/>
    </source>
</evidence>
<dbReference type="EMBL" id="PNEN01001659">
    <property type="protein sequence ID" value="PPJ52801.1"/>
    <property type="molecule type" value="Genomic_DNA"/>
</dbReference>
<feature type="transmembrane region" description="Helical" evidence="6">
    <location>
        <begin position="223"/>
        <end position="241"/>
    </location>
</feature>
<dbReference type="PROSITE" id="PS51725">
    <property type="entry name" value="ABM"/>
    <property type="match status" value="1"/>
</dbReference>
<dbReference type="Gene3D" id="3.30.70.100">
    <property type="match status" value="1"/>
</dbReference>
<protein>
    <recommendedName>
        <fullName evidence="7">ABM domain-containing protein</fullName>
    </recommendedName>
</protein>
<keyword evidence="4 6" id="KW-0472">Membrane</keyword>
<accession>A0A2S6BZB8</accession>
<evidence type="ECO:0000256" key="2">
    <source>
        <dbReference type="ARBA" id="ARBA00022692"/>
    </source>
</evidence>
<keyword evidence="2 6" id="KW-0812">Transmembrane</keyword>
<dbReference type="Pfam" id="PF03992">
    <property type="entry name" value="ABM"/>
    <property type="match status" value="1"/>
</dbReference>
<dbReference type="SUPFAM" id="SSF54909">
    <property type="entry name" value="Dimeric alpha+beta barrel"/>
    <property type="match status" value="1"/>
</dbReference>
<feature type="transmembrane region" description="Helical" evidence="6">
    <location>
        <begin position="27"/>
        <end position="45"/>
    </location>
</feature>
<evidence type="ECO:0000256" key="5">
    <source>
        <dbReference type="ARBA" id="ARBA00038359"/>
    </source>
</evidence>
<comment type="caution">
    <text evidence="8">The sequence shown here is derived from an EMBL/GenBank/DDBJ whole genome shotgun (WGS) entry which is preliminary data.</text>
</comment>
<dbReference type="PANTHER" id="PTHR33048:SF42">
    <property type="entry name" value="INTEGRAL MEMBRANE PROTEIN"/>
    <property type="match status" value="1"/>
</dbReference>
<dbReference type="Pfam" id="PF20684">
    <property type="entry name" value="Fung_rhodopsin"/>
    <property type="match status" value="1"/>
</dbReference>
<dbReference type="PANTHER" id="PTHR33048">
    <property type="entry name" value="PTH11-LIKE INTEGRAL MEMBRANE PROTEIN (AFU_ORTHOLOGUE AFUA_5G11245)"/>
    <property type="match status" value="1"/>
</dbReference>
<dbReference type="InterPro" id="IPR011008">
    <property type="entry name" value="Dimeric_a/b-barrel"/>
</dbReference>
<dbReference type="AlphaFoldDB" id="A0A2S6BZB8"/>
<sequence>MALDVQSLLESLSDAPDVSQGPVLERVIWTLLAFSILIVALRFYAKIKEARRLFLDDYLMLIALAFAIAHAALTQVSVDAGLGRHIVYIPLGHLRRTMKYGVLSLLPGFLSPMFGRLSFSCTLLYLIDTDARIKSWPVYASIFMQAAINIIGVIVFYSQCGSEVDAFWTLEKQLRFDEICWNPRIQTDYGYFMGSWNTVTDVYLAVLPAILIHHTTMSLKRKVGVAALLCLSFLAMTSSIVKTYEAKVLSVFSDYTYSLCAYVIALSVELNVVIITASLPFLRPLVPKKWQTRHRPLPALHDIPIHQRTRQGHIPLSSGFTSKNHSRTNTIEMTSPISPMSPDAMGFQPAASGNWVLRSDHGAITVTTEVEVTYEKMEAPFLHAALVGLIQGEMMNPRLRRTVYSRENSRQSDAIMADNSIALLCNIYPASSEKQKRVLSLLQNGAKNYYRNPSSQCTTWSYMTPLSPPKDSSKLILSGLEIYTDKSALQQQINDKEFFQSYHNTAKSEQLYRQDEELVAWYFTSGFVVREGSEHATPFGSGNLISQTKFVCKDRKQVLETLGGFVPFVREKEPGVLTYAAFTRPKAPKEILLFVRYENKEAMMGHSKCKEHVDVVKKIIPQIENDMGKSTTMWLEIDESFVSSKAGGPGAGAKL</sequence>
<proteinExistence type="inferred from homology"/>
<name>A0A2S6BZB8_9PEZI</name>
<feature type="transmembrane region" description="Helical" evidence="6">
    <location>
        <begin position="191"/>
        <end position="211"/>
    </location>
</feature>
<dbReference type="STRING" id="357750.A0A2S6BZB8"/>
<comment type="similarity">
    <text evidence="5">Belongs to the SAT4 family.</text>
</comment>
<dbReference type="OrthoDB" id="3934549at2759"/>
<evidence type="ECO:0000259" key="7">
    <source>
        <dbReference type="PROSITE" id="PS51725"/>
    </source>
</evidence>
<evidence type="ECO:0000256" key="4">
    <source>
        <dbReference type="ARBA" id="ARBA00023136"/>
    </source>
</evidence>
<evidence type="ECO:0000313" key="9">
    <source>
        <dbReference type="Proteomes" id="UP000237631"/>
    </source>
</evidence>